<feature type="binding site" evidence="1">
    <location>
        <position position="112"/>
    </location>
    <ligand>
        <name>S-adenosyl-L-methionine</name>
        <dbReference type="ChEBI" id="CHEBI:59789"/>
    </ligand>
</feature>
<keyword evidence="1 2" id="KW-0489">Methyltransferase</keyword>
<sequence length="247" mass="28100">MKSDQIFDGLADKFAANIYGTTKGRLRHQLLCEALEPWLPETPARILEIGGGTGVMAHFLAQHGHNVVLTDASEDVLVHAKELLSDTAGVTIRHARLQDSHDIHRYDMLVCHAVLEWLDNPMEAIAFMAGEMQKGSLLSLSFFNRDALLFGNALYGNFDYIEQGMQVKKKVRLNPHNPLPVQPVIEACEQAGLTVRAKTGIRCFHDYLKDRDMQTSHYEQLLALERTHNQRHPYLWLGKYFHLMLEK</sequence>
<comment type="function">
    <text evidence="1">Catalyzes the methylation of 5-carboxymethoxyuridine (cmo5U) to form 5-methoxycarbonylmethoxyuridine (mcmo5U) at position 34 in tRNAs.</text>
</comment>
<comment type="similarity">
    <text evidence="1">Belongs to the class I-like SAM-binding methyltransferase superfamily. CmoM family.</text>
</comment>
<name>A0A918JLL7_9ALTE</name>
<dbReference type="EC" id="2.1.1.-" evidence="1"/>
<comment type="caution">
    <text evidence="2">The sequence shown here is derived from an EMBL/GenBank/DDBJ whole genome shotgun (WGS) entry which is preliminary data.</text>
</comment>
<accession>A0A918JLL7</accession>
<comment type="catalytic activity">
    <reaction evidence="1">
        <text>5-carboxymethoxyuridine(34) in tRNA + S-adenosyl-L-methionine = 5-methoxycarbonylmethoxyuridine(34) in tRNA + S-adenosyl-L-homocysteine</text>
        <dbReference type="Rhea" id="RHEA:54080"/>
        <dbReference type="Rhea" id="RHEA-COMP:13383"/>
        <dbReference type="Rhea" id="RHEA-COMP:13781"/>
        <dbReference type="ChEBI" id="CHEBI:57856"/>
        <dbReference type="ChEBI" id="CHEBI:59789"/>
        <dbReference type="ChEBI" id="CHEBI:136879"/>
        <dbReference type="ChEBI" id="CHEBI:138053"/>
    </reaction>
</comment>
<dbReference type="InterPro" id="IPR033664">
    <property type="entry name" value="Cmo5U_methylTrfase"/>
</dbReference>
<dbReference type="Proteomes" id="UP000631300">
    <property type="component" value="Unassembled WGS sequence"/>
</dbReference>
<dbReference type="GO" id="GO:0006400">
    <property type="term" value="P:tRNA modification"/>
    <property type="evidence" value="ECO:0007669"/>
    <property type="project" value="UniProtKB-UniRule"/>
</dbReference>
<dbReference type="Gene3D" id="3.40.50.150">
    <property type="entry name" value="Vaccinia Virus protein VP39"/>
    <property type="match status" value="1"/>
</dbReference>
<dbReference type="PANTHER" id="PTHR43861">
    <property type="entry name" value="TRANS-ACONITATE 2-METHYLTRANSFERASE-RELATED"/>
    <property type="match status" value="1"/>
</dbReference>
<dbReference type="InterPro" id="IPR029063">
    <property type="entry name" value="SAM-dependent_MTases_sf"/>
</dbReference>
<feature type="binding site" evidence="1">
    <location>
        <position position="71"/>
    </location>
    <ligand>
        <name>S-adenosyl-L-methionine</name>
        <dbReference type="ChEBI" id="CHEBI:59789"/>
    </ligand>
</feature>
<dbReference type="GO" id="GO:0032259">
    <property type="term" value="P:methylation"/>
    <property type="evidence" value="ECO:0007669"/>
    <property type="project" value="UniProtKB-KW"/>
</dbReference>
<keyword evidence="1" id="KW-0808">Transferase</keyword>
<keyword evidence="1" id="KW-0949">S-adenosyl-L-methionine</keyword>
<dbReference type="RefSeq" id="WP_189406538.1">
    <property type="nucleotide sequence ID" value="NZ_BMXP01000005.1"/>
</dbReference>
<proteinExistence type="inferred from homology"/>
<dbReference type="Pfam" id="PF13489">
    <property type="entry name" value="Methyltransf_23"/>
    <property type="match status" value="1"/>
</dbReference>
<reference evidence="2" key="1">
    <citation type="journal article" date="2014" name="Int. J. Syst. Evol. Microbiol.">
        <title>Complete genome sequence of Corynebacterium casei LMG S-19264T (=DSM 44701T), isolated from a smear-ripened cheese.</title>
        <authorList>
            <consortium name="US DOE Joint Genome Institute (JGI-PGF)"/>
            <person name="Walter F."/>
            <person name="Albersmeier A."/>
            <person name="Kalinowski J."/>
            <person name="Ruckert C."/>
        </authorList>
    </citation>
    <scope>NUCLEOTIDE SEQUENCE</scope>
    <source>
        <strain evidence="2">KCTC 22164</strain>
    </source>
</reference>
<reference evidence="2" key="2">
    <citation type="submission" date="2020-09" db="EMBL/GenBank/DDBJ databases">
        <authorList>
            <person name="Sun Q."/>
            <person name="Kim S."/>
        </authorList>
    </citation>
    <scope>NUCLEOTIDE SEQUENCE</scope>
    <source>
        <strain evidence="2">KCTC 22164</strain>
    </source>
</reference>
<feature type="binding site" evidence="1">
    <location>
        <begin position="50"/>
        <end position="51"/>
    </location>
    <ligand>
        <name>S-adenosyl-L-methionine</name>
        <dbReference type="ChEBI" id="CHEBI:59789"/>
    </ligand>
</feature>
<keyword evidence="3" id="KW-1185">Reference proteome</keyword>
<dbReference type="EMBL" id="BMXP01000005">
    <property type="protein sequence ID" value="GGW88225.1"/>
    <property type="molecule type" value="Genomic_DNA"/>
</dbReference>
<feature type="binding site" evidence="1">
    <location>
        <position position="27"/>
    </location>
    <ligand>
        <name>S-adenosyl-L-methionine</name>
        <dbReference type="ChEBI" id="CHEBI:59789"/>
    </ligand>
</feature>
<keyword evidence="1" id="KW-0819">tRNA processing</keyword>
<evidence type="ECO:0000256" key="1">
    <source>
        <dbReference type="HAMAP-Rule" id="MF_02057"/>
    </source>
</evidence>
<evidence type="ECO:0000313" key="3">
    <source>
        <dbReference type="Proteomes" id="UP000631300"/>
    </source>
</evidence>
<comment type="caution">
    <text evidence="1">Lacks conserved residue(s) required for the propagation of feature annotation.</text>
</comment>
<dbReference type="GO" id="GO:0097697">
    <property type="term" value="F:tRNA (5-carboxymethoxyuridine(34)-5-O)-methyltransferase activity"/>
    <property type="evidence" value="ECO:0007669"/>
    <property type="project" value="UniProtKB-UniRule"/>
</dbReference>
<dbReference type="CDD" id="cd02440">
    <property type="entry name" value="AdoMet_MTases"/>
    <property type="match status" value="1"/>
</dbReference>
<organism evidence="2 3">
    <name type="scientific">Alteromonas halophila</name>
    <dbReference type="NCBI Taxonomy" id="516698"/>
    <lineage>
        <taxon>Bacteria</taxon>
        <taxon>Pseudomonadati</taxon>
        <taxon>Pseudomonadota</taxon>
        <taxon>Gammaproteobacteria</taxon>
        <taxon>Alteromonadales</taxon>
        <taxon>Alteromonadaceae</taxon>
        <taxon>Alteromonas/Salinimonas group</taxon>
        <taxon>Alteromonas</taxon>
    </lineage>
</organism>
<dbReference type="AlphaFoldDB" id="A0A918JLL7"/>
<dbReference type="SUPFAM" id="SSF53335">
    <property type="entry name" value="S-adenosyl-L-methionine-dependent methyltransferases"/>
    <property type="match status" value="1"/>
</dbReference>
<gene>
    <name evidence="1 2" type="primary">cmoM</name>
    <name evidence="2" type="ORF">GCM10007391_22570</name>
</gene>
<dbReference type="HAMAP" id="MF_02057">
    <property type="entry name" value="tRNA_methyltr_CmoM"/>
    <property type="match status" value="1"/>
</dbReference>
<protein>
    <recommendedName>
        <fullName evidence="1">tRNA 5-carboxymethoxyuridine methyltransferase</fullName>
        <ecNumber evidence="1">2.1.1.-</ecNumber>
    </recommendedName>
    <alternativeName>
        <fullName evidence="1">cmo5U methyltransferase</fullName>
    </alternativeName>
</protein>
<evidence type="ECO:0000313" key="2">
    <source>
        <dbReference type="EMBL" id="GGW88225.1"/>
    </source>
</evidence>